<evidence type="ECO:0000313" key="3">
    <source>
        <dbReference type="Proteomes" id="UP001634393"/>
    </source>
</evidence>
<accession>A0ABD3S795</accession>
<keyword evidence="3" id="KW-1185">Reference proteome</keyword>
<keyword evidence="1" id="KW-0472">Membrane</keyword>
<dbReference type="AlphaFoldDB" id="A0ABD3S795"/>
<keyword evidence="1" id="KW-1133">Transmembrane helix</keyword>
<sequence>MPRHNFPFYFLFYFLTFHFHLNISLFTFHFYCSVAVSSSSIIIIIARDPPSLLLFSPPPLRRSSIIIFPARPSFSLIGHSSQPPFAHRILTLVVSLLIRFSYLPSFYPSSPLPRLSFTLAAPSPRKIRLNNLSL</sequence>
<name>A0ABD3S795_9LAMI</name>
<dbReference type="EMBL" id="JBJXBP010000007">
    <property type="protein sequence ID" value="KAL3820359.1"/>
    <property type="molecule type" value="Genomic_DNA"/>
</dbReference>
<comment type="caution">
    <text evidence="2">The sequence shown here is derived from an EMBL/GenBank/DDBJ whole genome shotgun (WGS) entry which is preliminary data.</text>
</comment>
<feature type="transmembrane region" description="Helical" evidence="1">
    <location>
        <begin position="6"/>
        <end position="23"/>
    </location>
</feature>
<gene>
    <name evidence="2" type="ORF">ACJIZ3_006264</name>
</gene>
<evidence type="ECO:0000313" key="2">
    <source>
        <dbReference type="EMBL" id="KAL3820359.1"/>
    </source>
</evidence>
<protein>
    <submittedName>
        <fullName evidence="2">Uncharacterized protein</fullName>
    </submittedName>
</protein>
<dbReference type="Proteomes" id="UP001634393">
    <property type="component" value="Unassembled WGS sequence"/>
</dbReference>
<organism evidence="2 3">
    <name type="scientific">Penstemon smallii</name>
    <dbReference type="NCBI Taxonomy" id="265156"/>
    <lineage>
        <taxon>Eukaryota</taxon>
        <taxon>Viridiplantae</taxon>
        <taxon>Streptophyta</taxon>
        <taxon>Embryophyta</taxon>
        <taxon>Tracheophyta</taxon>
        <taxon>Spermatophyta</taxon>
        <taxon>Magnoliopsida</taxon>
        <taxon>eudicotyledons</taxon>
        <taxon>Gunneridae</taxon>
        <taxon>Pentapetalae</taxon>
        <taxon>asterids</taxon>
        <taxon>lamiids</taxon>
        <taxon>Lamiales</taxon>
        <taxon>Plantaginaceae</taxon>
        <taxon>Cheloneae</taxon>
        <taxon>Penstemon</taxon>
    </lineage>
</organism>
<reference evidence="2 3" key="1">
    <citation type="submission" date="2024-12" db="EMBL/GenBank/DDBJ databases">
        <title>The unique morphological basis and parallel evolutionary history of personate flowers in Penstemon.</title>
        <authorList>
            <person name="Depatie T.H."/>
            <person name="Wessinger C.A."/>
        </authorList>
    </citation>
    <scope>NUCLEOTIDE SEQUENCE [LARGE SCALE GENOMIC DNA]</scope>
    <source>
        <strain evidence="2">WTNN_2</strain>
        <tissue evidence="2">Leaf</tissue>
    </source>
</reference>
<keyword evidence="1" id="KW-0812">Transmembrane</keyword>
<proteinExistence type="predicted"/>
<evidence type="ECO:0000256" key="1">
    <source>
        <dbReference type="SAM" id="Phobius"/>
    </source>
</evidence>